<evidence type="ECO:0000256" key="1">
    <source>
        <dbReference type="SAM" id="MobiDB-lite"/>
    </source>
</evidence>
<feature type="compositionally biased region" description="Basic and acidic residues" evidence="1">
    <location>
        <begin position="11"/>
        <end position="22"/>
    </location>
</feature>
<feature type="non-terminal residue" evidence="2">
    <location>
        <position position="22"/>
    </location>
</feature>
<organism evidence="2">
    <name type="scientific">marine sediment metagenome</name>
    <dbReference type="NCBI Taxonomy" id="412755"/>
    <lineage>
        <taxon>unclassified sequences</taxon>
        <taxon>metagenomes</taxon>
        <taxon>ecological metagenomes</taxon>
    </lineage>
</organism>
<dbReference type="EMBL" id="LAZR01030766">
    <property type="protein sequence ID" value="KKL55646.1"/>
    <property type="molecule type" value="Genomic_DNA"/>
</dbReference>
<name>A0A0F9DPB7_9ZZZZ</name>
<dbReference type="AlphaFoldDB" id="A0A0F9DPB7"/>
<proteinExistence type="predicted"/>
<gene>
    <name evidence="2" type="ORF">LCGC14_2253380</name>
</gene>
<feature type="region of interest" description="Disordered" evidence="1">
    <location>
        <begin position="1"/>
        <end position="22"/>
    </location>
</feature>
<evidence type="ECO:0000313" key="2">
    <source>
        <dbReference type="EMBL" id="KKL55646.1"/>
    </source>
</evidence>
<accession>A0A0F9DPB7</accession>
<reference evidence="2" key="1">
    <citation type="journal article" date="2015" name="Nature">
        <title>Complex archaea that bridge the gap between prokaryotes and eukaryotes.</title>
        <authorList>
            <person name="Spang A."/>
            <person name="Saw J.H."/>
            <person name="Jorgensen S.L."/>
            <person name="Zaremba-Niedzwiedzka K."/>
            <person name="Martijn J."/>
            <person name="Lind A.E."/>
            <person name="van Eijk R."/>
            <person name="Schleper C."/>
            <person name="Guy L."/>
            <person name="Ettema T.J."/>
        </authorList>
    </citation>
    <scope>NUCLEOTIDE SEQUENCE</scope>
</reference>
<sequence length="22" mass="2531">MTEPQPQPARDQVDDWKALGFT</sequence>
<protein>
    <submittedName>
        <fullName evidence="2">Uncharacterized protein</fullName>
    </submittedName>
</protein>
<comment type="caution">
    <text evidence="2">The sequence shown here is derived from an EMBL/GenBank/DDBJ whole genome shotgun (WGS) entry which is preliminary data.</text>
</comment>